<dbReference type="SUPFAM" id="SSF53474">
    <property type="entry name" value="alpha/beta-Hydrolases"/>
    <property type="match status" value="1"/>
</dbReference>
<evidence type="ECO:0000259" key="4">
    <source>
        <dbReference type="Pfam" id="PF07859"/>
    </source>
</evidence>
<dbReference type="AlphaFoldDB" id="A0A4Z1PL66"/>
<name>A0A4Z1PL66_9PEZI</name>
<feature type="domain" description="Alpha/beta hydrolase fold-3" evidence="4">
    <location>
        <begin position="164"/>
        <end position="413"/>
    </location>
</feature>
<dbReference type="PANTHER" id="PTHR48081:SF25">
    <property type="entry name" value="PUTATIVE (AFU_ORTHOLOGUE AFUA_3G11560)-RELATED"/>
    <property type="match status" value="1"/>
</dbReference>
<comment type="caution">
    <text evidence="5">The sequence shown here is derived from an EMBL/GenBank/DDBJ whole genome shotgun (WGS) entry which is preliminary data.</text>
</comment>
<sequence length="508" mass="55893">MDITPIGLVRNLLPGFPRFILTALQATLGVSPNADHQDAVTELIRLVARPILGTPSSLVQSQENSCRDIPIFGPMWIAKCTLLKPETKFRGHDCNLGIEEAIIKAIDYLGHAQYRGKFPQIVDVEAEWTGYRGGVSYLARRPDIPEYEQYRKLMQEVEPDSTTILYFHGGAFCLMDPATHRITTSSLAKHSGGRCLSVRYRLAPQHVFPAALLDALVAYLSLLSPPPDSFHTPVPASKITVAGDSSGAGLATSLMLLLLTFRQLNITHLRFHEKDVDISGENGLTPPAAGLAITSPWLDISRSLPSVYRNAKWDIITSPLEDPSSPCPAFPPDSVWPASPPRVETYCEASLVSHPLVSPLAASSDIWHGAPPTFICVGWESMQDESEILARRLHDAGATVMFDGSEGMPHCFAVVPWTQRGFSALERWGSFCKDPAVSKGSVSWIKKSGEATKVDFSELAISGERNLNDETVEKLMTRERERRVVLEASLVEKWKGKVSVDRANRMIT</sequence>
<dbReference type="GO" id="GO:0016787">
    <property type="term" value="F:hydrolase activity"/>
    <property type="evidence" value="ECO:0007669"/>
    <property type="project" value="UniProtKB-KW"/>
</dbReference>
<evidence type="ECO:0000313" key="5">
    <source>
        <dbReference type="EMBL" id="TID23112.1"/>
    </source>
</evidence>
<accession>A0A4Z1PL66</accession>
<dbReference type="Proteomes" id="UP000298493">
    <property type="component" value="Unassembled WGS sequence"/>
</dbReference>
<evidence type="ECO:0000256" key="2">
    <source>
        <dbReference type="ARBA" id="ARBA00022801"/>
    </source>
</evidence>
<evidence type="ECO:0000256" key="1">
    <source>
        <dbReference type="ARBA" id="ARBA00010515"/>
    </source>
</evidence>
<dbReference type="PROSITE" id="PS01173">
    <property type="entry name" value="LIPASE_GDXG_HIS"/>
    <property type="match status" value="1"/>
</dbReference>
<dbReference type="InterPro" id="IPR050300">
    <property type="entry name" value="GDXG_lipolytic_enzyme"/>
</dbReference>
<keyword evidence="2" id="KW-0378">Hydrolase</keyword>
<dbReference type="InterPro" id="IPR033140">
    <property type="entry name" value="Lipase_GDXG_put_SER_AS"/>
</dbReference>
<dbReference type="InterPro" id="IPR029058">
    <property type="entry name" value="AB_hydrolase_fold"/>
</dbReference>
<gene>
    <name evidence="5" type="ORF">E6O75_ATG02286</name>
</gene>
<dbReference type="Gene3D" id="3.40.50.1820">
    <property type="entry name" value="alpha/beta hydrolase"/>
    <property type="match status" value="1"/>
</dbReference>
<protein>
    <submittedName>
        <fullName evidence="5">Lipase esterase protein</fullName>
    </submittedName>
</protein>
<dbReference type="InterPro" id="IPR013094">
    <property type="entry name" value="AB_hydrolase_3"/>
</dbReference>
<dbReference type="InterPro" id="IPR002168">
    <property type="entry name" value="Lipase_GDXG_HIS_AS"/>
</dbReference>
<reference evidence="5 6" key="1">
    <citation type="submission" date="2019-04" db="EMBL/GenBank/DDBJ databases">
        <title>High contiguity whole genome sequence and gene annotation resource for two Venturia nashicola isolates.</title>
        <authorList>
            <person name="Prokchorchik M."/>
            <person name="Won K."/>
            <person name="Lee Y."/>
            <person name="Choi E.D."/>
            <person name="Segonzac C."/>
            <person name="Sohn K.H."/>
        </authorList>
    </citation>
    <scope>NUCLEOTIDE SEQUENCE [LARGE SCALE GENOMIC DNA]</scope>
    <source>
        <strain evidence="5 6">PRI2</strain>
    </source>
</reference>
<evidence type="ECO:0000256" key="3">
    <source>
        <dbReference type="PROSITE-ProRule" id="PRU10038"/>
    </source>
</evidence>
<keyword evidence="6" id="KW-1185">Reference proteome</keyword>
<dbReference type="PROSITE" id="PS01174">
    <property type="entry name" value="LIPASE_GDXG_SER"/>
    <property type="match status" value="1"/>
</dbReference>
<dbReference type="EMBL" id="SNSC02000007">
    <property type="protein sequence ID" value="TID23112.1"/>
    <property type="molecule type" value="Genomic_DNA"/>
</dbReference>
<proteinExistence type="inferred from homology"/>
<organism evidence="5 6">
    <name type="scientific">Venturia nashicola</name>
    <dbReference type="NCBI Taxonomy" id="86259"/>
    <lineage>
        <taxon>Eukaryota</taxon>
        <taxon>Fungi</taxon>
        <taxon>Dikarya</taxon>
        <taxon>Ascomycota</taxon>
        <taxon>Pezizomycotina</taxon>
        <taxon>Dothideomycetes</taxon>
        <taxon>Pleosporomycetidae</taxon>
        <taxon>Venturiales</taxon>
        <taxon>Venturiaceae</taxon>
        <taxon>Venturia</taxon>
    </lineage>
</organism>
<evidence type="ECO:0000313" key="6">
    <source>
        <dbReference type="Proteomes" id="UP000298493"/>
    </source>
</evidence>
<dbReference type="PANTHER" id="PTHR48081">
    <property type="entry name" value="AB HYDROLASE SUPERFAMILY PROTEIN C4A8.06C"/>
    <property type="match status" value="1"/>
</dbReference>
<dbReference type="Pfam" id="PF07859">
    <property type="entry name" value="Abhydrolase_3"/>
    <property type="match status" value="1"/>
</dbReference>
<feature type="active site" evidence="3">
    <location>
        <position position="245"/>
    </location>
</feature>
<dbReference type="STRING" id="86259.A0A4Z1PL66"/>
<comment type="similarity">
    <text evidence="1">Belongs to the 'GDXG' lipolytic enzyme family.</text>
</comment>